<evidence type="ECO:0000313" key="1">
    <source>
        <dbReference type="EMBL" id="MBT1703343.1"/>
    </source>
</evidence>
<comment type="caution">
    <text evidence="1">The sequence shown here is derived from an EMBL/GenBank/DDBJ whole genome shotgun (WGS) entry which is preliminary data.</text>
</comment>
<accession>A0ABS5VQR1</accession>
<dbReference type="Proteomes" id="UP000772618">
    <property type="component" value="Unassembled WGS sequence"/>
</dbReference>
<organism evidence="1 2">
    <name type="scientific">Chryseosolibacter indicus</name>
    <dbReference type="NCBI Taxonomy" id="2782351"/>
    <lineage>
        <taxon>Bacteria</taxon>
        <taxon>Pseudomonadati</taxon>
        <taxon>Bacteroidota</taxon>
        <taxon>Cytophagia</taxon>
        <taxon>Cytophagales</taxon>
        <taxon>Chryseotaleaceae</taxon>
        <taxon>Chryseosolibacter</taxon>
    </lineage>
</organism>
<keyword evidence="2" id="KW-1185">Reference proteome</keyword>
<sequence>MINAAHVEEAPVKVKPKIDIDTLTAIAPETLEDSFVYVHCHFQNTAHDMLIRIWRSTYLVDKGSGSRSKLIHAENISFAPVWTKIPDGVNYSFLLIFEGLPKSCKQFDLVEEIPQPGGFEVRNISRNEKDVYHINI</sequence>
<reference evidence="1 2" key="1">
    <citation type="submission" date="2021-05" db="EMBL/GenBank/DDBJ databases">
        <title>A Polyphasic approach of four new species of the genus Ohtaekwangia: Ohtaekwangia histidinii sp. nov., Ohtaekwangia cretensis sp. nov., Ohtaekwangia indiensis sp. nov., Ohtaekwangia reichenbachii sp. nov. from diverse environment.</title>
        <authorList>
            <person name="Octaviana S."/>
        </authorList>
    </citation>
    <scope>NUCLEOTIDE SEQUENCE [LARGE SCALE GENOMIC DNA]</scope>
    <source>
        <strain evidence="1 2">PWU20</strain>
    </source>
</reference>
<gene>
    <name evidence="1" type="ORF">KK060_08640</name>
</gene>
<dbReference type="EMBL" id="JAHESD010000014">
    <property type="protein sequence ID" value="MBT1703343.1"/>
    <property type="molecule type" value="Genomic_DNA"/>
</dbReference>
<evidence type="ECO:0000313" key="2">
    <source>
        <dbReference type="Proteomes" id="UP000772618"/>
    </source>
</evidence>
<proteinExistence type="predicted"/>
<dbReference type="RefSeq" id="WP_254153308.1">
    <property type="nucleotide sequence ID" value="NZ_JAHESD010000014.1"/>
</dbReference>
<protein>
    <submittedName>
        <fullName evidence="1">Uncharacterized protein</fullName>
    </submittedName>
</protein>
<name>A0ABS5VQR1_9BACT</name>